<organism evidence="3 4">
    <name type="scientific">Streptomyces lonegramiae</name>
    <dbReference type="NCBI Taxonomy" id="3075524"/>
    <lineage>
        <taxon>Bacteria</taxon>
        <taxon>Bacillati</taxon>
        <taxon>Actinomycetota</taxon>
        <taxon>Actinomycetes</taxon>
        <taxon>Kitasatosporales</taxon>
        <taxon>Streptomycetaceae</taxon>
        <taxon>Streptomyces</taxon>
    </lineage>
</organism>
<comment type="similarity">
    <text evidence="1">Belongs to the UPF0312 family.</text>
</comment>
<evidence type="ECO:0000313" key="4">
    <source>
        <dbReference type="Proteomes" id="UP001180754"/>
    </source>
</evidence>
<reference evidence="3" key="1">
    <citation type="submission" date="2024-05" db="EMBL/GenBank/DDBJ databases">
        <title>30 novel species of actinomycetes from the DSMZ collection.</title>
        <authorList>
            <person name="Nouioui I."/>
        </authorList>
    </citation>
    <scope>NUCLEOTIDE SEQUENCE</scope>
    <source>
        <strain evidence="3">DSM 41529</strain>
    </source>
</reference>
<dbReference type="RefSeq" id="WP_311728867.1">
    <property type="nucleotide sequence ID" value="NZ_JAVRFD010000025.1"/>
</dbReference>
<gene>
    <name evidence="3" type="ORF">RND15_37240</name>
</gene>
<sequence>MSEPAAATPPSAVQPGSWILDPARTRVRIQHKTMWGMVTVKGGFTNVDGEAETLPDGSASGTLTIDAASVDTGHAKRDAHLRSADFFDTDRHSTLVFTAHRAAPDPQGAVEVSGELTVRGTTRPLSFTATGPGATADEVTLAAELTVDPADFGLTWNRLGMMKGHTTVTVEALFTRGRA</sequence>
<dbReference type="PANTHER" id="PTHR34406:SF1">
    <property type="entry name" value="PROTEIN YCEI"/>
    <property type="match status" value="1"/>
</dbReference>
<proteinExistence type="inferred from homology"/>
<dbReference type="SMART" id="SM00867">
    <property type="entry name" value="YceI"/>
    <property type="match status" value="1"/>
</dbReference>
<dbReference type="EMBL" id="JAVRFD010000025">
    <property type="protein sequence ID" value="MDT0548296.1"/>
    <property type="molecule type" value="Genomic_DNA"/>
</dbReference>
<protein>
    <submittedName>
        <fullName evidence="3">YceI family protein</fullName>
    </submittedName>
</protein>
<evidence type="ECO:0000259" key="2">
    <source>
        <dbReference type="SMART" id="SM00867"/>
    </source>
</evidence>
<dbReference type="Gene3D" id="2.40.128.110">
    <property type="entry name" value="Lipid/polyisoprenoid-binding, YceI-like"/>
    <property type="match status" value="1"/>
</dbReference>
<evidence type="ECO:0000256" key="1">
    <source>
        <dbReference type="ARBA" id="ARBA00008812"/>
    </source>
</evidence>
<dbReference type="Pfam" id="PF04264">
    <property type="entry name" value="YceI"/>
    <property type="match status" value="1"/>
</dbReference>
<name>A0ABU2XQV3_9ACTN</name>
<dbReference type="SUPFAM" id="SSF101874">
    <property type="entry name" value="YceI-like"/>
    <property type="match status" value="1"/>
</dbReference>
<accession>A0ABU2XQV3</accession>
<dbReference type="InterPro" id="IPR007372">
    <property type="entry name" value="Lipid/polyisoprenoid-bd_YceI"/>
</dbReference>
<dbReference type="InterPro" id="IPR036761">
    <property type="entry name" value="TTHA0802/YceI-like_sf"/>
</dbReference>
<evidence type="ECO:0000313" key="3">
    <source>
        <dbReference type="EMBL" id="MDT0548296.1"/>
    </source>
</evidence>
<keyword evidence="4" id="KW-1185">Reference proteome</keyword>
<feature type="domain" description="Lipid/polyisoprenoid-binding YceI-like" evidence="2">
    <location>
        <begin position="17"/>
        <end position="175"/>
    </location>
</feature>
<dbReference type="PANTHER" id="PTHR34406">
    <property type="entry name" value="PROTEIN YCEI"/>
    <property type="match status" value="1"/>
</dbReference>
<dbReference type="Proteomes" id="UP001180754">
    <property type="component" value="Unassembled WGS sequence"/>
</dbReference>
<comment type="caution">
    <text evidence="3">The sequence shown here is derived from an EMBL/GenBank/DDBJ whole genome shotgun (WGS) entry which is preliminary data.</text>
</comment>